<feature type="transmembrane region" description="Helical" evidence="6">
    <location>
        <begin position="240"/>
        <end position="268"/>
    </location>
</feature>
<gene>
    <name evidence="7" type="ORF">JQU52_11690</name>
</gene>
<sequence length="385" mass="42323">MRQADKRSWAPWLIGLVVAALVVWLVSALQGVLTPFVVAGILAYILNPLVEKLRHRGVSRPIAAMLVMLFALALLALLLLIIVPMLINQFENLSAKLPQFMHWLQTRALPWVNHTLRLNIALNADSAALWMQEHMGSLKDALSKAMPTLMRQSSSILVMFSNLLLLPFLLYYFLLDWVRWTHGIKVLMPRRILPTYNRIATEMDKVLGEFLRGQITVMLVMGLLYGLGLMLVGLDSGFAIGMVAGLLVFIPYLGAFIGLLLATVAAVLQFDSWTGLLLVWAVFGIGQFLESFFITPKIVGDRIGLSPFWVIFALLAFGQLLGFVGMLLALPLAAITLVLLREGGNAYLASSYYLQAPEGNAVPPPPAPASVIVLPNEGEAGREPN</sequence>
<dbReference type="PANTHER" id="PTHR21716">
    <property type="entry name" value="TRANSMEMBRANE PROTEIN"/>
    <property type="match status" value="1"/>
</dbReference>
<dbReference type="PANTHER" id="PTHR21716:SF64">
    <property type="entry name" value="AI-2 TRANSPORT PROTEIN TQSA"/>
    <property type="match status" value="1"/>
</dbReference>
<comment type="similarity">
    <text evidence="2">Belongs to the autoinducer-2 exporter (AI-2E) (TC 2.A.86) family.</text>
</comment>
<evidence type="ECO:0000256" key="2">
    <source>
        <dbReference type="ARBA" id="ARBA00009773"/>
    </source>
</evidence>
<dbReference type="InterPro" id="IPR002549">
    <property type="entry name" value="AI-2E-like"/>
</dbReference>
<evidence type="ECO:0000256" key="4">
    <source>
        <dbReference type="ARBA" id="ARBA00022989"/>
    </source>
</evidence>
<dbReference type="GO" id="GO:0016020">
    <property type="term" value="C:membrane"/>
    <property type="evidence" value="ECO:0007669"/>
    <property type="project" value="UniProtKB-SubCell"/>
</dbReference>
<dbReference type="KEGG" id="ptes:JQU52_11690"/>
<feature type="transmembrane region" description="Helical" evidence="6">
    <location>
        <begin position="307"/>
        <end position="340"/>
    </location>
</feature>
<protein>
    <submittedName>
        <fullName evidence="7">AI-2E family transporter</fullName>
    </submittedName>
</protein>
<feature type="transmembrane region" description="Helical" evidence="6">
    <location>
        <begin position="275"/>
        <end position="295"/>
    </location>
</feature>
<accession>A0A892ZIK7</accession>
<keyword evidence="5 6" id="KW-0472">Membrane</keyword>
<keyword evidence="8" id="KW-1185">Reference proteome</keyword>
<feature type="transmembrane region" description="Helical" evidence="6">
    <location>
        <begin position="215"/>
        <end position="234"/>
    </location>
</feature>
<feature type="transmembrane region" description="Helical" evidence="6">
    <location>
        <begin position="156"/>
        <end position="175"/>
    </location>
</feature>
<dbReference type="Pfam" id="PF01594">
    <property type="entry name" value="AI-2E_transport"/>
    <property type="match status" value="1"/>
</dbReference>
<evidence type="ECO:0000256" key="3">
    <source>
        <dbReference type="ARBA" id="ARBA00022692"/>
    </source>
</evidence>
<dbReference type="Proteomes" id="UP000653156">
    <property type="component" value="Chromosome"/>
</dbReference>
<evidence type="ECO:0000256" key="5">
    <source>
        <dbReference type="ARBA" id="ARBA00023136"/>
    </source>
</evidence>
<keyword evidence="4 6" id="KW-1133">Transmembrane helix</keyword>
<feature type="transmembrane region" description="Helical" evidence="6">
    <location>
        <begin position="62"/>
        <end position="87"/>
    </location>
</feature>
<keyword evidence="3 6" id="KW-0812">Transmembrane</keyword>
<comment type="subcellular location">
    <subcellularLocation>
        <location evidence="1">Membrane</location>
        <topology evidence="1">Multi-pass membrane protein</topology>
    </subcellularLocation>
</comment>
<name>A0A892ZIK7_9NEIS</name>
<evidence type="ECO:0000313" key="8">
    <source>
        <dbReference type="Proteomes" id="UP000653156"/>
    </source>
</evidence>
<dbReference type="EMBL" id="CP069798">
    <property type="protein sequence ID" value="QRQ81364.1"/>
    <property type="molecule type" value="Genomic_DNA"/>
</dbReference>
<reference evidence="7" key="1">
    <citation type="submission" date="2021-02" db="EMBL/GenBank/DDBJ databases">
        <title>Neisseriaceae sp. 26B isolated from the cloaca of a Common Toad-headed Turtle (Mesoclemmys nasuta).</title>
        <authorList>
            <person name="Spergser J."/>
            <person name="Busse H.-J."/>
        </authorList>
    </citation>
    <scope>NUCLEOTIDE SEQUENCE</scope>
    <source>
        <strain evidence="7">26B</strain>
    </source>
</reference>
<proteinExistence type="inferred from homology"/>
<organism evidence="7 8">
    <name type="scientific">Paralysiella testudinis</name>
    <dbReference type="NCBI Taxonomy" id="2809020"/>
    <lineage>
        <taxon>Bacteria</taxon>
        <taxon>Pseudomonadati</taxon>
        <taxon>Pseudomonadota</taxon>
        <taxon>Betaproteobacteria</taxon>
        <taxon>Neisseriales</taxon>
        <taxon>Neisseriaceae</taxon>
        <taxon>Paralysiella</taxon>
    </lineage>
</organism>
<evidence type="ECO:0000313" key="7">
    <source>
        <dbReference type="EMBL" id="QRQ81364.1"/>
    </source>
</evidence>
<dbReference type="AlphaFoldDB" id="A0A892ZIK7"/>
<evidence type="ECO:0000256" key="1">
    <source>
        <dbReference type="ARBA" id="ARBA00004141"/>
    </source>
</evidence>
<evidence type="ECO:0000256" key="6">
    <source>
        <dbReference type="SAM" id="Phobius"/>
    </source>
</evidence>
<feature type="transmembrane region" description="Helical" evidence="6">
    <location>
        <begin position="32"/>
        <end position="50"/>
    </location>
</feature>
<dbReference type="GO" id="GO:0055085">
    <property type="term" value="P:transmembrane transport"/>
    <property type="evidence" value="ECO:0007669"/>
    <property type="project" value="TreeGrafter"/>
</dbReference>